<dbReference type="EMBL" id="CP112998">
    <property type="protein sequence ID" value="WAC13710.1"/>
    <property type="molecule type" value="Genomic_DNA"/>
</dbReference>
<evidence type="ECO:0000256" key="11">
    <source>
        <dbReference type="ARBA" id="ARBA00045497"/>
    </source>
</evidence>
<evidence type="ECO:0000256" key="8">
    <source>
        <dbReference type="ARBA" id="ARBA00023065"/>
    </source>
</evidence>
<evidence type="ECO:0000256" key="12">
    <source>
        <dbReference type="SAM" id="Phobius"/>
    </source>
</evidence>
<dbReference type="Gene3D" id="3.30.460.20">
    <property type="entry name" value="CorA soluble domain-like"/>
    <property type="match status" value="1"/>
</dbReference>
<evidence type="ECO:0000256" key="7">
    <source>
        <dbReference type="ARBA" id="ARBA00022989"/>
    </source>
</evidence>
<dbReference type="GO" id="GO:0015087">
    <property type="term" value="F:cobalt ion transmembrane transporter activity"/>
    <property type="evidence" value="ECO:0007669"/>
    <property type="project" value="TreeGrafter"/>
</dbReference>
<dbReference type="AlphaFoldDB" id="A0A9E8SLK5"/>
<comment type="similarity">
    <text evidence="2">Belongs to the CorA metal ion transporter (MIT) (TC 1.A.35) family.</text>
</comment>
<comment type="catalytic activity">
    <reaction evidence="10">
        <text>Mg(2+)(in) = Mg(2+)(out)</text>
        <dbReference type="Rhea" id="RHEA:29827"/>
        <dbReference type="ChEBI" id="CHEBI:18420"/>
    </reaction>
</comment>
<evidence type="ECO:0000256" key="2">
    <source>
        <dbReference type="ARBA" id="ARBA00009765"/>
    </source>
</evidence>
<keyword evidence="3" id="KW-0813">Transport</keyword>
<accession>A0A9E8SLK5</accession>
<dbReference type="InterPro" id="IPR002523">
    <property type="entry name" value="MgTranspt_CorA/ZnTranspt_ZntB"/>
</dbReference>
<gene>
    <name evidence="13" type="ORF">ON006_07065</name>
</gene>
<keyword evidence="5 12" id="KW-0812">Transmembrane</keyword>
<keyword evidence="4" id="KW-1003">Cell membrane</keyword>
<evidence type="ECO:0000256" key="10">
    <source>
        <dbReference type="ARBA" id="ARBA00034269"/>
    </source>
</evidence>
<organism evidence="13 14">
    <name type="scientific">Dyadobacter pollutisoli</name>
    <dbReference type="NCBI Taxonomy" id="2910158"/>
    <lineage>
        <taxon>Bacteria</taxon>
        <taxon>Pseudomonadati</taxon>
        <taxon>Bacteroidota</taxon>
        <taxon>Cytophagia</taxon>
        <taxon>Cytophagales</taxon>
        <taxon>Spirosomataceae</taxon>
        <taxon>Dyadobacter</taxon>
    </lineage>
</organism>
<evidence type="ECO:0000256" key="5">
    <source>
        <dbReference type="ARBA" id="ARBA00022692"/>
    </source>
</evidence>
<evidence type="ECO:0000256" key="3">
    <source>
        <dbReference type="ARBA" id="ARBA00022448"/>
    </source>
</evidence>
<name>A0A9E8SLK5_9BACT</name>
<dbReference type="KEGG" id="dpf:ON006_07065"/>
<feature type="transmembrane region" description="Helical" evidence="12">
    <location>
        <begin position="274"/>
        <end position="294"/>
    </location>
</feature>
<dbReference type="Proteomes" id="UP001164653">
    <property type="component" value="Chromosome"/>
</dbReference>
<keyword evidence="14" id="KW-1185">Reference proteome</keyword>
<dbReference type="SUPFAM" id="SSF144083">
    <property type="entry name" value="Magnesium transport protein CorA, transmembrane region"/>
    <property type="match status" value="1"/>
</dbReference>
<comment type="subcellular location">
    <subcellularLocation>
        <location evidence="1">Cell membrane</location>
        <topology evidence="1">Multi-pass membrane protein</topology>
    </subcellularLocation>
</comment>
<evidence type="ECO:0000256" key="6">
    <source>
        <dbReference type="ARBA" id="ARBA00022842"/>
    </source>
</evidence>
<dbReference type="InterPro" id="IPR045861">
    <property type="entry name" value="CorA_cytoplasmic_dom"/>
</dbReference>
<evidence type="ECO:0000313" key="14">
    <source>
        <dbReference type="Proteomes" id="UP001164653"/>
    </source>
</evidence>
<keyword evidence="7 12" id="KW-1133">Transmembrane helix</keyword>
<reference evidence="13" key="1">
    <citation type="submission" date="2022-11" db="EMBL/GenBank/DDBJ databases">
        <title>Dyadobacter pollutisoli sp. nov., isolated from plastic dumped soil.</title>
        <authorList>
            <person name="Kim J.M."/>
            <person name="Kim K.R."/>
            <person name="Lee J.K."/>
            <person name="Hao L."/>
            <person name="Jeon C.O."/>
        </authorList>
    </citation>
    <scope>NUCLEOTIDE SEQUENCE</scope>
    <source>
        <strain evidence="13">U1</strain>
    </source>
</reference>
<protein>
    <submittedName>
        <fullName evidence="13">Magnesium transporter CorA</fullName>
    </submittedName>
</protein>
<dbReference type="SUPFAM" id="SSF143865">
    <property type="entry name" value="CorA soluble domain-like"/>
    <property type="match status" value="1"/>
</dbReference>
<comment type="function">
    <text evidence="11">Mediates influx of magnesium ions. Alternates between open and closed states. Activated by low cytoplasmic Mg(2+) levels. Inactive when cytoplasmic Mg(2+) levels are high.</text>
</comment>
<evidence type="ECO:0000256" key="1">
    <source>
        <dbReference type="ARBA" id="ARBA00004651"/>
    </source>
</evidence>
<proteinExistence type="inferred from homology"/>
<dbReference type="Pfam" id="PF01544">
    <property type="entry name" value="CorA"/>
    <property type="match status" value="1"/>
</dbReference>
<keyword evidence="8" id="KW-0406">Ion transport</keyword>
<dbReference type="RefSeq" id="WP_244819182.1">
    <property type="nucleotide sequence ID" value="NZ_CP112998.1"/>
</dbReference>
<dbReference type="GO" id="GO:0015095">
    <property type="term" value="F:magnesium ion transmembrane transporter activity"/>
    <property type="evidence" value="ECO:0007669"/>
    <property type="project" value="TreeGrafter"/>
</dbReference>
<dbReference type="FunFam" id="1.20.58.340:FF:000004">
    <property type="entry name" value="Magnesium transport protein CorA"/>
    <property type="match status" value="1"/>
</dbReference>
<dbReference type="GO" id="GO:0050897">
    <property type="term" value="F:cobalt ion binding"/>
    <property type="evidence" value="ECO:0007669"/>
    <property type="project" value="TreeGrafter"/>
</dbReference>
<feature type="transmembrane region" description="Helical" evidence="12">
    <location>
        <begin position="239"/>
        <end position="262"/>
    </location>
</feature>
<dbReference type="PANTHER" id="PTHR46494">
    <property type="entry name" value="CORA FAMILY METAL ION TRANSPORTER (EUROFUNG)"/>
    <property type="match status" value="1"/>
</dbReference>
<evidence type="ECO:0000256" key="4">
    <source>
        <dbReference type="ARBA" id="ARBA00022475"/>
    </source>
</evidence>
<keyword evidence="9 12" id="KW-0472">Membrane</keyword>
<keyword evidence="6" id="KW-0460">Magnesium</keyword>
<dbReference type="GO" id="GO:0000287">
    <property type="term" value="F:magnesium ion binding"/>
    <property type="evidence" value="ECO:0007669"/>
    <property type="project" value="TreeGrafter"/>
</dbReference>
<evidence type="ECO:0000256" key="9">
    <source>
        <dbReference type="ARBA" id="ARBA00023136"/>
    </source>
</evidence>
<dbReference type="InterPro" id="IPR045863">
    <property type="entry name" value="CorA_TM1_TM2"/>
</dbReference>
<dbReference type="GO" id="GO:0005886">
    <property type="term" value="C:plasma membrane"/>
    <property type="evidence" value="ECO:0007669"/>
    <property type="project" value="UniProtKB-SubCell"/>
</dbReference>
<dbReference type="Gene3D" id="1.20.58.340">
    <property type="entry name" value="Magnesium transport protein CorA, transmembrane region"/>
    <property type="match status" value="2"/>
</dbReference>
<evidence type="ECO:0000313" key="13">
    <source>
        <dbReference type="EMBL" id="WAC13710.1"/>
    </source>
</evidence>
<dbReference type="CDD" id="cd12832">
    <property type="entry name" value="TmCorA-like_u3"/>
    <property type="match status" value="1"/>
</dbReference>
<dbReference type="PANTHER" id="PTHR46494:SF1">
    <property type="entry name" value="CORA FAMILY METAL ION TRANSPORTER (EUROFUNG)"/>
    <property type="match status" value="1"/>
</dbReference>
<sequence length="300" mass="35456">MIQTVTDKFKYPFEWLDIMEPSDEELKSVTEKYDLHESSINDWLQIDHLPKYEDVGSYTFIIFRIHAENAASEADTVTELTDKVAIFMNAKTVITLHKKQWSGPESIKKNQIDQHECKNTHHLVNEIIKSCLATYEVSSAKLTRDIEYYEENMFLKNRKPSLLEGLYYLRRKVEVTRRIIMLSHDIIEKMDAPTHSNTFTRDTRDLYVRLTNIYDTLFENMNQLVMIYFSISSQRTNEIVRVLTVFSVFFMPLTFIVGIYGMNFDFMPELRLRLGYPAVMILMGAITFGIYVWFKRRGWL</sequence>